<evidence type="ECO:0000313" key="3">
    <source>
        <dbReference type="WBParaSite" id="scaffold6854_cov195.g11336"/>
    </source>
</evidence>
<accession>A0A915N3P1</accession>
<organism evidence="2 3">
    <name type="scientific">Meloidogyne javanica</name>
    <name type="common">Root-knot nematode worm</name>
    <dbReference type="NCBI Taxonomy" id="6303"/>
    <lineage>
        <taxon>Eukaryota</taxon>
        <taxon>Metazoa</taxon>
        <taxon>Ecdysozoa</taxon>
        <taxon>Nematoda</taxon>
        <taxon>Chromadorea</taxon>
        <taxon>Rhabditida</taxon>
        <taxon>Tylenchina</taxon>
        <taxon>Tylenchomorpha</taxon>
        <taxon>Tylenchoidea</taxon>
        <taxon>Meloidogynidae</taxon>
        <taxon>Meloidogyninae</taxon>
        <taxon>Meloidogyne</taxon>
        <taxon>Meloidogyne incognita group</taxon>
    </lineage>
</organism>
<dbReference type="AlphaFoldDB" id="A0A915N3P1"/>
<proteinExistence type="predicted"/>
<name>A0A915N3P1_MELJA</name>
<evidence type="ECO:0000313" key="2">
    <source>
        <dbReference type="Proteomes" id="UP000887561"/>
    </source>
</evidence>
<evidence type="ECO:0000256" key="1">
    <source>
        <dbReference type="SAM" id="MobiDB-lite"/>
    </source>
</evidence>
<feature type="compositionally biased region" description="Basic and acidic residues" evidence="1">
    <location>
        <begin position="30"/>
        <end position="40"/>
    </location>
</feature>
<keyword evidence="2" id="KW-1185">Reference proteome</keyword>
<dbReference type="WBParaSite" id="scaffold6854_cov195.g11336">
    <property type="protein sequence ID" value="scaffold6854_cov195.g11336"/>
    <property type="gene ID" value="scaffold6854_cov195.g11336"/>
</dbReference>
<sequence length="352" mass="40371">MKKQKISTDSASTSTSTKKEDQINKISLKRQIEKPSENTPKKAKRNPLKDIKLGETMIDATLKILVADSVRVVKEKVFVWSFVATDGFEHIIFLQILRVDYVTVSMWDKTFQRLYTELGSDFLGKTYMFQTFCSKQIQSQYNYGSVPYELRAQDSSTITICTKDFEIKEINQNNYFDFLTQKFTIDTDFTPIMYEQLQFGTENVNVEVEVYSVNELRTVSAKGNQESKVLDVAILINNHKAQLTGWNIISEFLYYMLKGQEGKKICLQCVSLKAGFGSTEYIFTFNNASKIKIEEKDSSQQTVTSLTEMHQKFGTLKYGVLTITVHDSTSISKHNDKQILCNVDELDYPSKL</sequence>
<feature type="region of interest" description="Disordered" evidence="1">
    <location>
        <begin position="1"/>
        <end position="46"/>
    </location>
</feature>
<dbReference type="Gene3D" id="2.40.50.140">
    <property type="entry name" value="Nucleic acid-binding proteins"/>
    <property type="match status" value="1"/>
</dbReference>
<protein>
    <submittedName>
        <fullName evidence="3">Uncharacterized protein</fullName>
    </submittedName>
</protein>
<feature type="compositionally biased region" description="Low complexity" evidence="1">
    <location>
        <begin position="7"/>
        <end position="16"/>
    </location>
</feature>
<dbReference type="Proteomes" id="UP000887561">
    <property type="component" value="Unplaced"/>
</dbReference>
<reference evidence="3" key="1">
    <citation type="submission" date="2022-11" db="UniProtKB">
        <authorList>
            <consortium name="WormBaseParasite"/>
        </authorList>
    </citation>
    <scope>IDENTIFICATION</scope>
</reference>
<dbReference type="InterPro" id="IPR012340">
    <property type="entry name" value="NA-bd_OB-fold"/>
</dbReference>